<dbReference type="GO" id="GO:0008081">
    <property type="term" value="F:phosphoric diester hydrolase activity"/>
    <property type="evidence" value="ECO:0007669"/>
    <property type="project" value="InterPro"/>
</dbReference>
<evidence type="ECO:0000313" key="2">
    <source>
        <dbReference type="EMBL" id="RXW32781.1"/>
    </source>
</evidence>
<proteinExistence type="predicted"/>
<reference evidence="2 3" key="1">
    <citation type="submission" date="2018-01" db="EMBL/GenBank/DDBJ databases">
        <title>Lactibacter flavus gen. nov., sp. nov., a novel bacterium of the family Propionibacteriaceae isolated from raw milk and dairy products.</title>
        <authorList>
            <person name="Wenning M."/>
            <person name="Breitenwieser F."/>
            <person name="Huptas C."/>
            <person name="von Neubeck M."/>
            <person name="Busse H.-J."/>
            <person name="Scherer S."/>
        </authorList>
    </citation>
    <scope>NUCLEOTIDE SEQUENCE [LARGE SCALE GENOMIC DNA]</scope>
    <source>
        <strain evidence="2 3">VG341</strain>
    </source>
</reference>
<evidence type="ECO:0000313" key="3">
    <source>
        <dbReference type="Proteomes" id="UP000290624"/>
    </source>
</evidence>
<dbReference type="OrthoDB" id="1854250at2"/>
<dbReference type="InterPro" id="IPR030395">
    <property type="entry name" value="GP_PDE_dom"/>
</dbReference>
<dbReference type="InterPro" id="IPR017946">
    <property type="entry name" value="PLC-like_Pdiesterase_TIM-brl"/>
</dbReference>
<comment type="caution">
    <text evidence="2">The sequence shown here is derived from an EMBL/GenBank/DDBJ whole genome shotgun (WGS) entry which is preliminary data.</text>
</comment>
<dbReference type="EMBL" id="PPCV01000003">
    <property type="protein sequence ID" value="RXW32781.1"/>
    <property type="molecule type" value="Genomic_DNA"/>
</dbReference>
<dbReference type="Proteomes" id="UP000290624">
    <property type="component" value="Unassembled WGS sequence"/>
</dbReference>
<dbReference type="RefSeq" id="WP_129458392.1">
    <property type="nucleotide sequence ID" value="NZ_PPCV01000003.1"/>
</dbReference>
<keyword evidence="3" id="KW-1185">Reference proteome</keyword>
<organism evidence="2 3">
    <name type="scientific">Propioniciclava flava</name>
    <dbReference type="NCBI Taxonomy" id="2072026"/>
    <lineage>
        <taxon>Bacteria</taxon>
        <taxon>Bacillati</taxon>
        <taxon>Actinomycetota</taxon>
        <taxon>Actinomycetes</taxon>
        <taxon>Propionibacteriales</taxon>
        <taxon>Propionibacteriaceae</taxon>
        <taxon>Propioniciclava</taxon>
    </lineage>
</organism>
<feature type="domain" description="GP-PDE" evidence="1">
    <location>
        <begin position="37"/>
        <end position="273"/>
    </location>
</feature>
<dbReference type="GO" id="GO:0006629">
    <property type="term" value="P:lipid metabolic process"/>
    <property type="evidence" value="ECO:0007669"/>
    <property type="project" value="InterPro"/>
</dbReference>
<dbReference type="SUPFAM" id="SSF51695">
    <property type="entry name" value="PLC-like phosphodiesterases"/>
    <property type="match status" value="1"/>
</dbReference>
<name>A0A4Q2EH78_9ACTN</name>
<dbReference type="Gene3D" id="3.20.20.190">
    <property type="entry name" value="Phosphatidylinositol (PI) phosphodiesterase"/>
    <property type="match status" value="1"/>
</dbReference>
<dbReference type="CDD" id="cd08566">
    <property type="entry name" value="GDPD_AtGDE_like"/>
    <property type="match status" value="1"/>
</dbReference>
<evidence type="ECO:0000259" key="1">
    <source>
        <dbReference type="Pfam" id="PF03009"/>
    </source>
</evidence>
<dbReference type="Pfam" id="PF03009">
    <property type="entry name" value="GDPD"/>
    <property type="match status" value="1"/>
</dbReference>
<gene>
    <name evidence="2" type="ORF">C1706_06495</name>
</gene>
<sequence>MLGDTPHAATNALIHRLVAQAHPLVVSHGGVSVGVVPPNTSMAVRGALLSGADAVKIDVSSSTDHVFYAFHDGTEPELLGVEENIQTLPAATIAGLSYQQRNRPGHPARVERLASVLSDFRGKDVLFALDRSWWRWPTLLKVLDGLQMTEQCLLKVPAWEFSALGKLKAHKVKYPTLAICSTEEELHALPLHDPSINLVGVELIALDEDSAWFDPDVVDALRAESLLIWVNSETLTTGVPLFAGFDDEKALAHSPSAAWSQLLELGVDAIQTEYPWLLHELRRLRA</sequence>
<protein>
    <recommendedName>
        <fullName evidence="1">GP-PDE domain-containing protein</fullName>
    </recommendedName>
</protein>
<accession>A0A4Q2EH78</accession>
<dbReference type="AlphaFoldDB" id="A0A4Q2EH78"/>